<keyword evidence="2" id="KW-1185">Reference proteome</keyword>
<reference evidence="1 2" key="2">
    <citation type="journal article" date="2022" name="Mol. Ecol. Resour.">
        <title>The genomes of chicory, endive, great burdock and yacon provide insights into Asteraceae paleo-polyploidization history and plant inulin production.</title>
        <authorList>
            <person name="Fan W."/>
            <person name="Wang S."/>
            <person name="Wang H."/>
            <person name="Wang A."/>
            <person name="Jiang F."/>
            <person name="Liu H."/>
            <person name="Zhao H."/>
            <person name="Xu D."/>
            <person name="Zhang Y."/>
        </authorList>
    </citation>
    <scope>NUCLEOTIDE SEQUENCE [LARGE SCALE GENOMIC DNA]</scope>
    <source>
        <strain evidence="2">cv. Yunnan</strain>
        <tissue evidence="1">Leaves</tissue>
    </source>
</reference>
<organism evidence="1 2">
    <name type="scientific">Smallanthus sonchifolius</name>
    <dbReference type="NCBI Taxonomy" id="185202"/>
    <lineage>
        <taxon>Eukaryota</taxon>
        <taxon>Viridiplantae</taxon>
        <taxon>Streptophyta</taxon>
        <taxon>Embryophyta</taxon>
        <taxon>Tracheophyta</taxon>
        <taxon>Spermatophyta</taxon>
        <taxon>Magnoliopsida</taxon>
        <taxon>eudicotyledons</taxon>
        <taxon>Gunneridae</taxon>
        <taxon>Pentapetalae</taxon>
        <taxon>asterids</taxon>
        <taxon>campanulids</taxon>
        <taxon>Asterales</taxon>
        <taxon>Asteraceae</taxon>
        <taxon>Asteroideae</taxon>
        <taxon>Heliantheae alliance</taxon>
        <taxon>Millerieae</taxon>
        <taxon>Smallanthus</taxon>
    </lineage>
</organism>
<name>A0ACB9HUS6_9ASTR</name>
<evidence type="ECO:0000313" key="1">
    <source>
        <dbReference type="EMBL" id="KAI3798890.1"/>
    </source>
</evidence>
<reference evidence="2" key="1">
    <citation type="journal article" date="2022" name="Mol. Ecol. Resour.">
        <title>The genomes of chicory, endive, great burdock and yacon provide insights into Asteraceae palaeo-polyploidization history and plant inulin production.</title>
        <authorList>
            <person name="Fan W."/>
            <person name="Wang S."/>
            <person name="Wang H."/>
            <person name="Wang A."/>
            <person name="Jiang F."/>
            <person name="Liu H."/>
            <person name="Zhao H."/>
            <person name="Xu D."/>
            <person name="Zhang Y."/>
        </authorList>
    </citation>
    <scope>NUCLEOTIDE SEQUENCE [LARGE SCALE GENOMIC DNA]</scope>
    <source>
        <strain evidence="2">cv. Yunnan</strain>
    </source>
</reference>
<protein>
    <submittedName>
        <fullName evidence="1">Uncharacterized protein</fullName>
    </submittedName>
</protein>
<accession>A0ACB9HUS6</accession>
<dbReference type="Proteomes" id="UP001056120">
    <property type="component" value="Linkage Group LG11"/>
</dbReference>
<gene>
    <name evidence="1" type="ORF">L1987_34174</name>
</gene>
<evidence type="ECO:0000313" key="2">
    <source>
        <dbReference type="Proteomes" id="UP001056120"/>
    </source>
</evidence>
<dbReference type="EMBL" id="CM042028">
    <property type="protein sequence ID" value="KAI3798890.1"/>
    <property type="molecule type" value="Genomic_DNA"/>
</dbReference>
<comment type="caution">
    <text evidence="1">The sequence shown here is derived from an EMBL/GenBank/DDBJ whole genome shotgun (WGS) entry which is preliminary data.</text>
</comment>
<sequence>MQRKVAEGTKQIPHNYKPLISLCNFAVNTFAFLIISNLADQFESSSHRCNSMESKEEVHSDDGSYEMVNSDDYASENMEEDLSDDSSYDLLCSEVSETLVLTDDEATSEDNPSDDTEGDMGIKDANDSDRTEDEGDMRFYCEPNSDSKVQPIHDRVNKGKKRDLMTMLCESSDFDLYDYPVQFKLKDDIKEVAKNHIIRYLPAKTLFKCRQVSREWNKWISCPFFAHMQSQYFRKTSGFFQDSKLAPIQFIPLENSAYGVPNPSLGFLPVRVYIKCSCNGLLLCQSFNFEDEFFICNPANQQWIKLPPSTSFHGLNPRFVLAFEPSSFCFEPCYQVICLFSIPCPDAGPIVHFDIYDSKTKSWMVSEMICADLESEVKSDGIFVNGVVYWETTGGELLAFDLKNEIYSVQKLPVDEGGALTNFHGELCYVRAEYDHFMRSCILDVYGDGVMSLKNTINIDLDDVEVGELVDCTVLGNSCDDVVALVVKVSKGQECLYAYHVKDEKVQGLGVFNHSNKLFPYVNSLVSIDA</sequence>
<proteinExistence type="predicted"/>